<organism evidence="2 3">
    <name type="scientific">Demequina muriae</name>
    <dbReference type="NCBI Taxonomy" id="3051664"/>
    <lineage>
        <taxon>Bacteria</taxon>
        <taxon>Bacillati</taxon>
        <taxon>Actinomycetota</taxon>
        <taxon>Actinomycetes</taxon>
        <taxon>Micrococcales</taxon>
        <taxon>Demequinaceae</taxon>
        <taxon>Demequina</taxon>
    </lineage>
</organism>
<name>A0ABT8GJS7_9MICO</name>
<dbReference type="Gene3D" id="3.90.1200.10">
    <property type="match status" value="1"/>
</dbReference>
<comment type="caution">
    <text evidence="2">The sequence shown here is derived from an EMBL/GenBank/DDBJ whole genome shotgun (WGS) entry which is preliminary data.</text>
</comment>
<evidence type="ECO:0000313" key="3">
    <source>
        <dbReference type="Proteomes" id="UP001172708"/>
    </source>
</evidence>
<dbReference type="Pfam" id="PF01636">
    <property type="entry name" value="APH"/>
    <property type="match status" value="1"/>
</dbReference>
<evidence type="ECO:0000313" key="2">
    <source>
        <dbReference type="EMBL" id="MDN4481629.1"/>
    </source>
</evidence>
<sequence length="400" mass="42363">MASDHAAAPLLTGPEAGDILATALATMEVELDSWSVDSVNARPGAETSVGYDVVAGGERLYLVASTVSLTDEQRAAAKAVRLASDDGEVHVWRHPADPYLPGLADACVPETLAPRLSAATGRTITIESLDMMVMRPMRRAVLRVHTVAEDGRRTWYVKVVRPERAAAMLARHRMCDLAPIALDAGDGIVVVQEAHGTPMTRALHRPDGSEPAPIDPAMLLAAMDRLPAEATALDHRPPVPDRVSQYARMAIAEGLPQDRVEALEQRITAALAAAPEHPTVATHGDLHAANIYLDDAVAPTRVEAVIDLDTLGPGRRIDDCACMVAHMMVLPQLDPEGYRGVPAIASQVLEAFGARFGIEELRARVAANILSLVAGAEDGSIAAAWLEAAESVTSGRAATD</sequence>
<dbReference type="EC" id="2.7.1.-" evidence="2"/>
<dbReference type="InterPro" id="IPR002575">
    <property type="entry name" value="Aminoglycoside_PTrfase"/>
</dbReference>
<dbReference type="GO" id="GO:0016740">
    <property type="term" value="F:transferase activity"/>
    <property type="evidence" value="ECO:0007669"/>
    <property type="project" value="UniProtKB-KW"/>
</dbReference>
<evidence type="ECO:0000259" key="1">
    <source>
        <dbReference type="Pfam" id="PF01636"/>
    </source>
</evidence>
<dbReference type="InterPro" id="IPR011009">
    <property type="entry name" value="Kinase-like_dom_sf"/>
</dbReference>
<accession>A0ABT8GJS7</accession>
<gene>
    <name evidence="2" type="ORF">QQX02_11930</name>
</gene>
<keyword evidence="2" id="KW-0808">Transferase</keyword>
<dbReference type="Proteomes" id="UP001172708">
    <property type="component" value="Unassembled WGS sequence"/>
</dbReference>
<reference evidence="2" key="1">
    <citation type="submission" date="2023-06" db="EMBL/GenBank/DDBJ databases">
        <title>Egi l300058.</title>
        <authorList>
            <person name="Gao L."/>
            <person name="Fang B.-Z."/>
            <person name="Li W.-J."/>
        </authorList>
    </citation>
    <scope>NUCLEOTIDE SEQUENCE</scope>
    <source>
        <strain evidence="2">EGI L300058</strain>
    </source>
</reference>
<dbReference type="RefSeq" id="WP_301143342.1">
    <property type="nucleotide sequence ID" value="NZ_JAUHQA010000001.1"/>
</dbReference>
<feature type="domain" description="Aminoglycoside phosphotransferase" evidence="1">
    <location>
        <begin position="153"/>
        <end position="328"/>
    </location>
</feature>
<keyword evidence="3" id="KW-1185">Reference proteome</keyword>
<dbReference type="SUPFAM" id="SSF56112">
    <property type="entry name" value="Protein kinase-like (PK-like)"/>
    <property type="match status" value="1"/>
</dbReference>
<dbReference type="EMBL" id="JAUHQA010000001">
    <property type="protein sequence ID" value="MDN4481629.1"/>
    <property type="molecule type" value="Genomic_DNA"/>
</dbReference>
<proteinExistence type="predicted"/>
<protein>
    <submittedName>
        <fullName evidence="2">Aminoglycoside phosphotransferase family protein</fullName>
        <ecNumber evidence="2">2.7.1.-</ecNumber>
    </submittedName>
</protein>